<organism evidence="2 3">
    <name type="scientific">Spodoptera eridania nucleopolyhedrovirus</name>
    <dbReference type="NCBI Taxonomy" id="2315721"/>
    <lineage>
        <taxon>Viruses</taxon>
        <taxon>Viruses incertae sedis</taxon>
        <taxon>Naldaviricetes</taxon>
        <taxon>Lefavirales</taxon>
        <taxon>Baculoviridae</taxon>
        <taxon>Alphabaculovirus</taxon>
        <taxon>Alphabaculovirus speridaniae</taxon>
    </lineage>
</organism>
<dbReference type="Proteomes" id="UP000503448">
    <property type="component" value="Segment"/>
</dbReference>
<dbReference type="GeneID" id="65102350"/>
<keyword evidence="3" id="KW-1185">Reference proteome</keyword>
<dbReference type="RefSeq" id="YP_010087103.1">
    <property type="nucleotide sequence ID" value="NC_055502.1"/>
</dbReference>
<dbReference type="KEGG" id="vg:65102350"/>
<feature type="region of interest" description="Disordered" evidence="1">
    <location>
        <begin position="74"/>
        <end position="95"/>
    </location>
</feature>
<reference evidence="2 3" key="1">
    <citation type="submission" date="2018-05" db="EMBL/GenBank/DDBJ databases">
        <title>The complete genome sequence of an alphabaculovirus isolated from the southern armyworm, Spodoptera eridania.</title>
        <authorList>
            <person name="Harrison R.L."/>
            <person name="Rowley D.L."/>
        </authorList>
    </citation>
    <scope>NUCLEOTIDE SEQUENCE [LARGE SCALE GENOMIC DNA]</scope>
    <source>
        <strain evidence="2">251</strain>
    </source>
</reference>
<evidence type="ECO:0000313" key="2">
    <source>
        <dbReference type="EMBL" id="AXU41698.1"/>
    </source>
</evidence>
<evidence type="ECO:0000256" key="1">
    <source>
        <dbReference type="SAM" id="MobiDB-lite"/>
    </source>
</evidence>
<dbReference type="InterPro" id="IPR009317">
    <property type="entry name" value="ChaB"/>
</dbReference>
<proteinExistence type="predicted"/>
<feature type="region of interest" description="Disordered" evidence="1">
    <location>
        <begin position="116"/>
        <end position="147"/>
    </location>
</feature>
<feature type="compositionally biased region" description="Low complexity" evidence="1">
    <location>
        <begin position="79"/>
        <end position="95"/>
    </location>
</feature>
<dbReference type="SUPFAM" id="SSF140376">
    <property type="entry name" value="ChaB-like"/>
    <property type="match status" value="1"/>
</dbReference>
<name>A0A346TQ38_9ABAC</name>
<protein>
    <submittedName>
        <fullName evidence="2">ChaB1</fullName>
    </submittedName>
</protein>
<dbReference type="Pfam" id="PF06150">
    <property type="entry name" value="ChaB"/>
    <property type="match status" value="1"/>
</dbReference>
<evidence type="ECO:0000313" key="3">
    <source>
        <dbReference type="Proteomes" id="UP000503448"/>
    </source>
</evidence>
<feature type="compositionally biased region" description="Acidic residues" evidence="1">
    <location>
        <begin position="119"/>
        <end position="144"/>
    </location>
</feature>
<sequence>MFHLNEAFYHEEMPARAKRLFVKTFKKYHKLDGGDEDVALHMAKQAVDREYVKLNNRWIPKTAAEEIVRHDLDDDSLSESEQQQQQQSFTSPSQFTRSRLNVVGVRKNYNNINNRTVDDNEYLSESDQDFSDDDDDEDYDDEDVEYTKRSAYRAKNRKLAVRGGGIEKSSGRRSVINKNNKLAFK</sequence>
<dbReference type="EMBL" id="MH320559">
    <property type="protein sequence ID" value="AXU41698.1"/>
    <property type="molecule type" value="Genomic_DNA"/>
</dbReference>
<accession>A0A346TQ38</accession>
<dbReference type="InterPro" id="IPR037205">
    <property type="entry name" value="ChaB_sf"/>
</dbReference>